<organism evidence="2 3">
    <name type="scientific">Oryza glaberrima</name>
    <name type="common">African rice</name>
    <dbReference type="NCBI Taxonomy" id="4538"/>
    <lineage>
        <taxon>Eukaryota</taxon>
        <taxon>Viridiplantae</taxon>
        <taxon>Streptophyta</taxon>
        <taxon>Embryophyta</taxon>
        <taxon>Tracheophyta</taxon>
        <taxon>Spermatophyta</taxon>
        <taxon>Magnoliopsida</taxon>
        <taxon>Liliopsida</taxon>
        <taxon>Poales</taxon>
        <taxon>Poaceae</taxon>
        <taxon>BOP clade</taxon>
        <taxon>Oryzoideae</taxon>
        <taxon>Oryzeae</taxon>
        <taxon>Oryzinae</taxon>
        <taxon>Oryza</taxon>
    </lineage>
</organism>
<feature type="compositionally biased region" description="Polar residues" evidence="1">
    <location>
        <begin position="53"/>
        <end position="68"/>
    </location>
</feature>
<feature type="region of interest" description="Disordered" evidence="1">
    <location>
        <begin position="19"/>
        <end position="72"/>
    </location>
</feature>
<keyword evidence="3" id="KW-1185">Reference proteome</keyword>
<dbReference type="OMA" id="CSEMGDD"/>
<evidence type="ECO:0000313" key="3">
    <source>
        <dbReference type="Proteomes" id="UP000007306"/>
    </source>
</evidence>
<accession>I1P5D8</accession>
<protein>
    <submittedName>
        <fullName evidence="2">Uncharacterized protein</fullName>
    </submittedName>
</protein>
<evidence type="ECO:0000313" key="2">
    <source>
        <dbReference type="EnsemblPlants" id="ORGLA02G0319400.1"/>
    </source>
</evidence>
<reference evidence="2 3" key="2">
    <citation type="submission" date="2018-04" db="EMBL/GenBank/DDBJ databases">
        <title>OglaRS2 (Oryza glaberrima Reference Sequence Version 2).</title>
        <authorList>
            <person name="Zhang J."/>
            <person name="Kudrna D."/>
            <person name="Lee S."/>
            <person name="Talag J."/>
            <person name="Rajasekar S."/>
            <person name="Wing R.A."/>
        </authorList>
    </citation>
    <scope>NUCLEOTIDE SEQUENCE [LARGE SCALE GENOMIC DNA]</scope>
    <source>
        <strain evidence="2 3">cv. IRGC 96717</strain>
    </source>
</reference>
<reference evidence="2" key="1">
    <citation type="submission" date="2015-06" db="UniProtKB">
        <authorList>
            <consortium name="EnsemblPlants"/>
        </authorList>
    </citation>
    <scope>IDENTIFICATION</scope>
</reference>
<name>I1P5D8_ORYGL</name>
<dbReference type="Gramene" id="ORGLA02G0319400.1">
    <property type="protein sequence ID" value="ORGLA02G0319400.1"/>
    <property type="gene ID" value="ORGLA02G0319400"/>
</dbReference>
<sequence>MPAEFHLRGRNLLVLAAGSRRRRPPAGTDVAAAGNDDDLTFASSSSSPRGGASDTTSITAQRNAQRPRSGSAAAGLLLSPIHRALAMQESACSEMGDDHVYAKARSRGGCFLSTAREEKQLRELCVIHRVSDSIITIHRWLCRRLSKTCP</sequence>
<dbReference type="Proteomes" id="UP000007306">
    <property type="component" value="Chromosome 2"/>
</dbReference>
<dbReference type="AlphaFoldDB" id="I1P5D8"/>
<dbReference type="HOGENOM" id="CLU_146305_0_0_1"/>
<evidence type="ECO:0000256" key="1">
    <source>
        <dbReference type="SAM" id="MobiDB-lite"/>
    </source>
</evidence>
<proteinExistence type="predicted"/>
<dbReference type="EnsemblPlants" id="ORGLA02G0319400.1">
    <property type="protein sequence ID" value="ORGLA02G0319400.1"/>
    <property type="gene ID" value="ORGLA02G0319400"/>
</dbReference>